<feature type="transmembrane region" description="Helical" evidence="4">
    <location>
        <begin position="76"/>
        <end position="96"/>
    </location>
</feature>
<dbReference type="Proteomes" id="UP000612585">
    <property type="component" value="Unassembled WGS sequence"/>
</dbReference>
<organism evidence="6 7">
    <name type="scientific">Virgisporangium aurantiacum</name>
    <dbReference type="NCBI Taxonomy" id="175570"/>
    <lineage>
        <taxon>Bacteria</taxon>
        <taxon>Bacillati</taxon>
        <taxon>Actinomycetota</taxon>
        <taxon>Actinomycetes</taxon>
        <taxon>Micromonosporales</taxon>
        <taxon>Micromonosporaceae</taxon>
        <taxon>Virgisporangium</taxon>
    </lineage>
</organism>
<keyword evidence="7" id="KW-1185">Reference proteome</keyword>
<feature type="transmembrane region" description="Helical" evidence="4">
    <location>
        <begin position="117"/>
        <end position="138"/>
    </location>
</feature>
<dbReference type="InterPro" id="IPR011712">
    <property type="entry name" value="Sig_transdc_His_kin_sub3_dim/P"/>
</dbReference>
<dbReference type="GO" id="GO:0046983">
    <property type="term" value="F:protein dimerization activity"/>
    <property type="evidence" value="ECO:0007669"/>
    <property type="project" value="InterPro"/>
</dbReference>
<name>A0A8J3ZC60_9ACTN</name>
<comment type="caution">
    <text evidence="6">The sequence shown here is derived from an EMBL/GenBank/DDBJ whole genome shotgun (WGS) entry which is preliminary data.</text>
</comment>
<dbReference type="PANTHER" id="PTHR24421">
    <property type="entry name" value="NITRATE/NITRITE SENSOR PROTEIN NARX-RELATED"/>
    <property type="match status" value="1"/>
</dbReference>
<evidence type="ECO:0000256" key="3">
    <source>
        <dbReference type="ARBA" id="ARBA00023012"/>
    </source>
</evidence>
<evidence type="ECO:0000313" key="7">
    <source>
        <dbReference type="Proteomes" id="UP000612585"/>
    </source>
</evidence>
<dbReference type="Pfam" id="PF07730">
    <property type="entry name" value="HisKA_3"/>
    <property type="match status" value="1"/>
</dbReference>
<sequence>MTGPRQPQGIMRAAPWLLVAMHLALLVMSPILVATNANRQHTANQVGFAMVAGTVLAVVHLRHVRAAVGDRRPVGWQWTLALQTVLVYAPVAWLGPDWLSPSMPLTASMMLLLPRPWGLPVGFTTFYLASGVTYWLLLYGAASARDTVLLLVYFAITWAVFSFVLYGTVRLVRLVNELYRTRAELAELAVDEERVRVSRDLHDLLGQSLSAISLKGDLAARLLPLDPAKARHEITSLTELARSTLRDVRAVTRDEHRVTLGEEIAAAQGLLIAAGVDTRVETPGAGLDLSGDAQQVLAWAVREGTTNLLRHSDATTCTIVLTRSNGTTSLDIHNDGARRDGLGDGSGLAGIEDRAAAAGGWARGELTGDGGFHLRVELPETTALVDRT</sequence>
<dbReference type="PANTHER" id="PTHR24421:SF63">
    <property type="entry name" value="SENSOR HISTIDINE KINASE DESK"/>
    <property type="match status" value="1"/>
</dbReference>
<protein>
    <recommendedName>
        <fullName evidence="5">Signal transduction histidine kinase subgroup 3 dimerisation and phosphoacceptor domain-containing protein</fullName>
    </recommendedName>
</protein>
<keyword evidence="2" id="KW-0418">Kinase</keyword>
<evidence type="ECO:0000313" key="6">
    <source>
        <dbReference type="EMBL" id="GIJ61187.1"/>
    </source>
</evidence>
<dbReference type="AlphaFoldDB" id="A0A8J3ZC60"/>
<keyword evidence="4" id="KW-0472">Membrane</keyword>
<keyword evidence="1" id="KW-0808">Transferase</keyword>
<keyword evidence="3" id="KW-0902">Two-component regulatory system</keyword>
<feature type="transmembrane region" description="Helical" evidence="4">
    <location>
        <begin position="13"/>
        <end position="34"/>
    </location>
</feature>
<keyword evidence="4" id="KW-1133">Transmembrane helix</keyword>
<feature type="domain" description="Signal transduction histidine kinase subgroup 3 dimerisation and phosphoacceptor" evidence="5">
    <location>
        <begin position="193"/>
        <end position="254"/>
    </location>
</feature>
<keyword evidence="4" id="KW-0812">Transmembrane</keyword>
<dbReference type="Gene3D" id="1.20.5.1930">
    <property type="match status" value="1"/>
</dbReference>
<dbReference type="InterPro" id="IPR036890">
    <property type="entry name" value="HATPase_C_sf"/>
</dbReference>
<dbReference type="Gene3D" id="3.30.565.10">
    <property type="entry name" value="Histidine kinase-like ATPase, C-terminal domain"/>
    <property type="match status" value="1"/>
</dbReference>
<evidence type="ECO:0000256" key="1">
    <source>
        <dbReference type="ARBA" id="ARBA00022679"/>
    </source>
</evidence>
<dbReference type="GO" id="GO:0016020">
    <property type="term" value="C:membrane"/>
    <property type="evidence" value="ECO:0007669"/>
    <property type="project" value="InterPro"/>
</dbReference>
<feature type="transmembrane region" description="Helical" evidence="4">
    <location>
        <begin position="46"/>
        <end position="64"/>
    </location>
</feature>
<dbReference type="GO" id="GO:0000155">
    <property type="term" value="F:phosphorelay sensor kinase activity"/>
    <property type="evidence" value="ECO:0007669"/>
    <property type="project" value="InterPro"/>
</dbReference>
<evidence type="ECO:0000256" key="4">
    <source>
        <dbReference type="SAM" id="Phobius"/>
    </source>
</evidence>
<reference evidence="6" key="1">
    <citation type="submission" date="2021-01" db="EMBL/GenBank/DDBJ databases">
        <title>Whole genome shotgun sequence of Virgisporangium aurantiacum NBRC 16421.</title>
        <authorList>
            <person name="Komaki H."/>
            <person name="Tamura T."/>
        </authorList>
    </citation>
    <scope>NUCLEOTIDE SEQUENCE</scope>
    <source>
        <strain evidence="6">NBRC 16421</strain>
    </source>
</reference>
<accession>A0A8J3ZC60</accession>
<dbReference type="RefSeq" id="WP_204005977.1">
    <property type="nucleotide sequence ID" value="NZ_BOPG01000064.1"/>
</dbReference>
<evidence type="ECO:0000256" key="2">
    <source>
        <dbReference type="ARBA" id="ARBA00022777"/>
    </source>
</evidence>
<dbReference type="InterPro" id="IPR050482">
    <property type="entry name" value="Sensor_HK_TwoCompSys"/>
</dbReference>
<proteinExistence type="predicted"/>
<gene>
    <name evidence="6" type="ORF">Vau01_087030</name>
</gene>
<evidence type="ECO:0000259" key="5">
    <source>
        <dbReference type="Pfam" id="PF07730"/>
    </source>
</evidence>
<feature type="transmembrane region" description="Helical" evidence="4">
    <location>
        <begin position="150"/>
        <end position="172"/>
    </location>
</feature>
<dbReference type="EMBL" id="BOPG01000064">
    <property type="protein sequence ID" value="GIJ61187.1"/>
    <property type="molecule type" value="Genomic_DNA"/>
</dbReference>